<evidence type="ECO:0008006" key="4">
    <source>
        <dbReference type="Google" id="ProtNLM"/>
    </source>
</evidence>
<feature type="region of interest" description="Disordered" evidence="1">
    <location>
        <begin position="16"/>
        <end position="77"/>
    </location>
</feature>
<name>A0A085Z3X6_9FLAO</name>
<sequence length="77" mass="8054">MKTYLLTALILGVTATSCSKQKTEENTSNDSMSTVDMSTDTSMALPPTDTAAMNAPSAGRTDSANTMRDSTAASTRK</sequence>
<gene>
    <name evidence="2" type="ORF">IX39_00130</name>
</gene>
<comment type="caution">
    <text evidence="2">The sequence shown here is derived from an EMBL/GenBank/DDBJ whole genome shotgun (WGS) entry which is preliminary data.</text>
</comment>
<keyword evidence="3" id="KW-1185">Reference proteome</keyword>
<protein>
    <recommendedName>
        <fullName evidence="4">Cytochrome C551</fullName>
    </recommendedName>
</protein>
<dbReference type="AlphaFoldDB" id="A0A085Z3X6"/>
<evidence type="ECO:0000313" key="3">
    <source>
        <dbReference type="Proteomes" id="UP000028713"/>
    </source>
</evidence>
<feature type="compositionally biased region" description="Polar residues" evidence="1">
    <location>
        <begin position="60"/>
        <end position="77"/>
    </location>
</feature>
<dbReference type="OrthoDB" id="1264542at2"/>
<reference evidence="2 3" key="1">
    <citation type="submission" date="2014-07" db="EMBL/GenBank/DDBJ databases">
        <title>Genome of Chryseobacterium formosense LMG 24722.</title>
        <authorList>
            <person name="Pipes S.E."/>
            <person name="Stropko S.J."/>
            <person name="Newman J.D."/>
        </authorList>
    </citation>
    <scope>NUCLEOTIDE SEQUENCE [LARGE SCALE GENOMIC DNA]</scope>
    <source>
        <strain evidence="2 3">LMG 24722</strain>
    </source>
</reference>
<dbReference type="PROSITE" id="PS51257">
    <property type="entry name" value="PROKAR_LIPOPROTEIN"/>
    <property type="match status" value="1"/>
</dbReference>
<proteinExistence type="predicted"/>
<dbReference type="RefSeq" id="WP_034672348.1">
    <property type="nucleotide sequence ID" value="NZ_FPAP01000003.1"/>
</dbReference>
<dbReference type="STRING" id="236814.IX39_00130"/>
<organism evidence="2 3">
    <name type="scientific">Chryseobacterium formosense</name>
    <dbReference type="NCBI Taxonomy" id="236814"/>
    <lineage>
        <taxon>Bacteria</taxon>
        <taxon>Pseudomonadati</taxon>
        <taxon>Bacteroidota</taxon>
        <taxon>Flavobacteriia</taxon>
        <taxon>Flavobacteriales</taxon>
        <taxon>Weeksellaceae</taxon>
        <taxon>Chryseobacterium group</taxon>
        <taxon>Chryseobacterium</taxon>
    </lineage>
</organism>
<evidence type="ECO:0000313" key="2">
    <source>
        <dbReference type="EMBL" id="KFE99139.1"/>
    </source>
</evidence>
<feature type="compositionally biased region" description="Low complexity" evidence="1">
    <location>
        <begin position="28"/>
        <end position="43"/>
    </location>
</feature>
<dbReference type="Proteomes" id="UP000028713">
    <property type="component" value="Unassembled WGS sequence"/>
</dbReference>
<dbReference type="EMBL" id="JPRP01000001">
    <property type="protein sequence ID" value="KFE99139.1"/>
    <property type="molecule type" value="Genomic_DNA"/>
</dbReference>
<accession>A0A085Z3X6</accession>
<evidence type="ECO:0000256" key="1">
    <source>
        <dbReference type="SAM" id="MobiDB-lite"/>
    </source>
</evidence>